<protein>
    <submittedName>
        <fullName evidence="1">Uncharacterized protein</fullName>
    </submittedName>
</protein>
<reference evidence="1 2" key="1">
    <citation type="journal article" date="2019" name="Commun. Biol.">
        <title>The bagworm genome reveals a unique fibroin gene that provides high tensile strength.</title>
        <authorList>
            <person name="Kono N."/>
            <person name="Nakamura H."/>
            <person name="Ohtoshi R."/>
            <person name="Tomita M."/>
            <person name="Numata K."/>
            <person name="Arakawa K."/>
        </authorList>
    </citation>
    <scope>NUCLEOTIDE SEQUENCE [LARGE SCALE GENOMIC DNA]</scope>
</reference>
<keyword evidence="2" id="KW-1185">Reference proteome</keyword>
<proteinExistence type="predicted"/>
<name>A0A4C1U7B2_EUMVA</name>
<sequence length="209" mass="23123">MELQDAVVPAGGGRAGVCSSAETRLCLNHVAPAEHANRRPGTFDAASAFDLFLDHFSEMSATRFADARARPRAAAVLMSVVNFVCRRCDEEKHKSVLISLNYSYGYKCESETLENCLKQLDYYSYMEYSRSVWTTVNARSLHLPIAEALGELVPSSGWPTGFLAWSITVDLAIELESLNLGWKELLSEIVSEMKLKTRKVVAEQGNGHS</sequence>
<evidence type="ECO:0000313" key="2">
    <source>
        <dbReference type="Proteomes" id="UP000299102"/>
    </source>
</evidence>
<dbReference type="AlphaFoldDB" id="A0A4C1U7B2"/>
<accession>A0A4C1U7B2</accession>
<evidence type="ECO:0000313" key="1">
    <source>
        <dbReference type="EMBL" id="GBP21716.1"/>
    </source>
</evidence>
<organism evidence="1 2">
    <name type="scientific">Eumeta variegata</name>
    <name type="common">Bagworm moth</name>
    <name type="synonym">Eumeta japonica</name>
    <dbReference type="NCBI Taxonomy" id="151549"/>
    <lineage>
        <taxon>Eukaryota</taxon>
        <taxon>Metazoa</taxon>
        <taxon>Ecdysozoa</taxon>
        <taxon>Arthropoda</taxon>
        <taxon>Hexapoda</taxon>
        <taxon>Insecta</taxon>
        <taxon>Pterygota</taxon>
        <taxon>Neoptera</taxon>
        <taxon>Endopterygota</taxon>
        <taxon>Lepidoptera</taxon>
        <taxon>Glossata</taxon>
        <taxon>Ditrysia</taxon>
        <taxon>Tineoidea</taxon>
        <taxon>Psychidae</taxon>
        <taxon>Oiketicinae</taxon>
        <taxon>Eumeta</taxon>
    </lineage>
</organism>
<dbReference type="EMBL" id="BGZK01000131">
    <property type="protein sequence ID" value="GBP21716.1"/>
    <property type="molecule type" value="Genomic_DNA"/>
</dbReference>
<gene>
    <name evidence="1" type="ORF">EVAR_16266_1</name>
</gene>
<dbReference type="Proteomes" id="UP000299102">
    <property type="component" value="Unassembled WGS sequence"/>
</dbReference>
<comment type="caution">
    <text evidence="1">The sequence shown here is derived from an EMBL/GenBank/DDBJ whole genome shotgun (WGS) entry which is preliminary data.</text>
</comment>